<organism evidence="1 2">
    <name type="scientific">Paraburkholderia atlantica</name>
    <dbReference type="NCBI Taxonomy" id="2654982"/>
    <lineage>
        <taxon>Bacteria</taxon>
        <taxon>Pseudomonadati</taxon>
        <taxon>Pseudomonadota</taxon>
        <taxon>Betaproteobacteria</taxon>
        <taxon>Burkholderiales</taxon>
        <taxon>Burkholderiaceae</taxon>
        <taxon>Paraburkholderia</taxon>
    </lineage>
</organism>
<dbReference type="Proteomes" id="UP000002190">
    <property type="component" value="Chromosome 1"/>
</dbReference>
<sequence>MGPMRCKRCGTWLECSATFGIRKAPIACRLVRLLRSYSALAHQSFARRPQIARSEQRVQLLRVLHLPLCAEMNMATADRQ</sequence>
<evidence type="ECO:0000313" key="2">
    <source>
        <dbReference type="Proteomes" id="UP000002190"/>
    </source>
</evidence>
<dbReference type="STRING" id="640511.BC1002_2359"/>
<protein>
    <submittedName>
        <fullName evidence="1">Uncharacterized protein</fullName>
    </submittedName>
</protein>
<accession>D5WBN6</accession>
<reference evidence="1 2" key="2">
    <citation type="journal article" date="2012" name="J. Bacteriol.">
        <title>Genome Sequences of Burkholderia sp. Strains CCGE1002 and H160, Isolated from Legume Nodules in Mexico and Brazil.</title>
        <authorList>
            <person name="Ormeno-Orrillo E."/>
            <person name="Rogel M.A."/>
            <person name="Chueire L.M."/>
            <person name="Tiedje J.M."/>
            <person name="Martinez-Romero E."/>
            <person name="Hungria M."/>
        </authorList>
    </citation>
    <scope>NUCLEOTIDE SEQUENCE [LARGE SCALE GENOMIC DNA]</scope>
    <source>
        <strain evidence="1 2">CCGE1002</strain>
    </source>
</reference>
<name>D5WBN6_PARAM</name>
<dbReference type="AlphaFoldDB" id="D5WBN6"/>
<dbReference type="EMBL" id="CP002013">
    <property type="protein sequence ID" value="ADG16414.1"/>
    <property type="molecule type" value="Genomic_DNA"/>
</dbReference>
<evidence type="ECO:0000313" key="1">
    <source>
        <dbReference type="EMBL" id="ADG16414.1"/>
    </source>
</evidence>
<reference evidence="1 2" key="1">
    <citation type="submission" date="2010-04" db="EMBL/GenBank/DDBJ databases">
        <title>Complete sequence of chromosome 1 of Burkholderia sp. CCGE1002.</title>
        <authorList>
            <consortium name="US DOE Joint Genome Institute"/>
            <person name="Lucas S."/>
            <person name="Copeland A."/>
            <person name="Lapidus A."/>
            <person name="Cheng J.-F."/>
            <person name="Bruce D."/>
            <person name="Goodwin L."/>
            <person name="Pitluck S."/>
            <person name="Chertkov O."/>
            <person name="Detter J.C."/>
            <person name="Han C."/>
            <person name="Tapia R."/>
            <person name="Land M."/>
            <person name="Hauser L."/>
            <person name="Kyrpides N."/>
            <person name="Ovchinnikova G."/>
            <person name="Martinez-Romero E."/>
            <person name="Hernandez M.A.R."/>
            <person name="Tiedje J.M."/>
            <person name="Woyke T."/>
        </authorList>
    </citation>
    <scope>NUCLEOTIDE SEQUENCE [LARGE SCALE GENOMIC DNA]</scope>
    <source>
        <strain evidence="1 2">CCGE1002</strain>
    </source>
</reference>
<dbReference type="HOGENOM" id="CLU_2583031_0_0_4"/>
<gene>
    <name evidence="1" type="ordered locus">BC1002_2359</name>
</gene>
<dbReference type="KEGG" id="bge:BC1002_2359"/>
<proteinExistence type="predicted"/>